<dbReference type="eggNOG" id="KOG1078">
    <property type="taxonomic scope" value="Eukaryota"/>
</dbReference>
<keyword evidence="3" id="KW-1185">Reference proteome</keyword>
<dbReference type="OrthoDB" id="1074925at2759"/>
<evidence type="ECO:0000256" key="1">
    <source>
        <dbReference type="SAM" id="MobiDB-lite"/>
    </source>
</evidence>
<evidence type="ECO:0000313" key="3">
    <source>
        <dbReference type="Proteomes" id="UP000008744"/>
    </source>
</evidence>
<feature type="region of interest" description="Disordered" evidence="1">
    <location>
        <begin position="1"/>
        <end position="69"/>
    </location>
</feature>
<evidence type="ECO:0000313" key="2">
    <source>
        <dbReference type="EMBL" id="EDW23976.1"/>
    </source>
</evidence>
<organism evidence="3">
    <name type="scientific">Drosophila persimilis</name>
    <name type="common">Fruit fly</name>
    <dbReference type="NCBI Taxonomy" id="7234"/>
    <lineage>
        <taxon>Eukaryota</taxon>
        <taxon>Metazoa</taxon>
        <taxon>Ecdysozoa</taxon>
        <taxon>Arthropoda</taxon>
        <taxon>Hexapoda</taxon>
        <taxon>Insecta</taxon>
        <taxon>Pterygota</taxon>
        <taxon>Neoptera</taxon>
        <taxon>Endopterygota</taxon>
        <taxon>Diptera</taxon>
        <taxon>Brachycera</taxon>
        <taxon>Muscomorpha</taxon>
        <taxon>Ephydroidea</taxon>
        <taxon>Drosophilidae</taxon>
        <taxon>Drosophila</taxon>
        <taxon>Sophophora</taxon>
    </lineage>
</organism>
<feature type="compositionally biased region" description="Polar residues" evidence="1">
    <location>
        <begin position="17"/>
        <end position="45"/>
    </location>
</feature>
<dbReference type="STRING" id="7234.B4G2D1"/>
<name>B4G2D1_DROPE</name>
<dbReference type="HOGENOM" id="CLU_2280293_0_0_1"/>
<gene>
    <name evidence="2" type="primary">Dper\GL23632</name>
    <name evidence="2" type="ORF">Dper_GL23632</name>
</gene>
<reference evidence="2 3" key="1">
    <citation type="journal article" date="2007" name="Nature">
        <title>Evolution of genes and genomes on the Drosophila phylogeny.</title>
        <authorList>
            <consortium name="Drosophila 12 Genomes Consortium"/>
            <person name="Clark A.G."/>
            <person name="Eisen M.B."/>
            <person name="Smith D.R."/>
            <person name="Bergman C.M."/>
            <person name="Oliver B."/>
            <person name="Markow T.A."/>
            <person name="Kaufman T.C."/>
            <person name="Kellis M."/>
            <person name="Gelbart W."/>
            <person name="Iyer V.N."/>
            <person name="Pollard D.A."/>
            <person name="Sackton T.B."/>
            <person name="Larracuente A.M."/>
            <person name="Singh N.D."/>
            <person name="Abad J.P."/>
            <person name="Abt D.N."/>
            <person name="Adryan B."/>
            <person name="Aguade M."/>
            <person name="Akashi H."/>
            <person name="Anderson W.W."/>
            <person name="Aquadro C.F."/>
            <person name="Ardell D.H."/>
            <person name="Arguello R."/>
            <person name="Artieri C.G."/>
            <person name="Barbash D.A."/>
            <person name="Barker D."/>
            <person name="Barsanti P."/>
            <person name="Batterham P."/>
            <person name="Batzoglou S."/>
            <person name="Begun D."/>
            <person name="Bhutkar A."/>
            <person name="Blanco E."/>
            <person name="Bosak S.A."/>
            <person name="Bradley R.K."/>
            <person name="Brand A.D."/>
            <person name="Brent M.R."/>
            <person name="Brooks A.N."/>
            <person name="Brown R.H."/>
            <person name="Butlin R.K."/>
            <person name="Caggese C."/>
            <person name="Calvi B.R."/>
            <person name="Bernardo de Carvalho A."/>
            <person name="Caspi A."/>
            <person name="Castrezana S."/>
            <person name="Celniker S.E."/>
            <person name="Chang J.L."/>
            <person name="Chapple C."/>
            <person name="Chatterji S."/>
            <person name="Chinwalla A."/>
            <person name="Civetta A."/>
            <person name="Clifton S.W."/>
            <person name="Comeron J.M."/>
            <person name="Costello J.C."/>
            <person name="Coyne J.A."/>
            <person name="Daub J."/>
            <person name="David R.G."/>
            <person name="Delcher A.L."/>
            <person name="Delehaunty K."/>
            <person name="Do C.B."/>
            <person name="Ebling H."/>
            <person name="Edwards K."/>
            <person name="Eickbush T."/>
            <person name="Evans J.D."/>
            <person name="Filipski A."/>
            <person name="Findeiss S."/>
            <person name="Freyhult E."/>
            <person name="Fulton L."/>
            <person name="Fulton R."/>
            <person name="Garcia A.C."/>
            <person name="Gardiner A."/>
            <person name="Garfield D.A."/>
            <person name="Garvin B.E."/>
            <person name="Gibson G."/>
            <person name="Gilbert D."/>
            <person name="Gnerre S."/>
            <person name="Godfrey J."/>
            <person name="Good R."/>
            <person name="Gotea V."/>
            <person name="Gravely B."/>
            <person name="Greenberg A.J."/>
            <person name="Griffiths-Jones S."/>
            <person name="Gross S."/>
            <person name="Guigo R."/>
            <person name="Gustafson E.A."/>
            <person name="Haerty W."/>
            <person name="Hahn M.W."/>
            <person name="Halligan D.L."/>
            <person name="Halpern A.L."/>
            <person name="Halter G.M."/>
            <person name="Han M.V."/>
            <person name="Heger A."/>
            <person name="Hillier L."/>
            <person name="Hinrichs A.S."/>
            <person name="Holmes I."/>
            <person name="Hoskins R.A."/>
            <person name="Hubisz M.J."/>
            <person name="Hultmark D."/>
            <person name="Huntley M.A."/>
            <person name="Jaffe D.B."/>
            <person name="Jagadeeshan S."/>
            <person name="Jeck W.R."/>
            <person name="Johnson J."/>
            <person name="Jones C.D."/>
            <person name="Jordan W.C."/>
            <person name="Karpen G.H."/>
            <person name="Kataoka E."/>
            <person name="Keightley P.D."/>
            <person name="Kheradpour P."/>
            <person name="Kirkness E.F."/>
            <person name="Koerich L.B."/>
            <person name="Kristiansen K."/>
            <person name="Kudrna D."/>
            <person name="Kulathinal R.J."/>
            <person name="Kumar S."/>
            <person name="Kwok R."/>
            <person name="Lander E."/>
            <person name="Langley C.H."/>
            <person name="Lapoint R."/>
            <person name="Lazzaro B.P."/>
            <person name="Lee S.J."/>
            <person name="Levesque L."/>
            <person name="Li R."/>
            <person name="Lin C.F."/>
            <person name="Lin M.F."/>
            <person name="Lindblad-Toh K."/>
            <person name="Llopart A."/>
            <person name="Long M."/>
            <person name="Low L."/>
            <person name="Lozovsky E."/>
            <person name="Lu J."/>
            <person name="Luo M."/>
            <person name="Machado C.A."/>
            <person name="Makalowski W."/>
            <person name="Marzo M."/>
            <person name="Matsuda M."/>
            <person name="Matzkin L."/>
            <person name="McAllister B."/>
            <person name="McBride C.S."/>
            <person name="McKernan B."/>
            <person name="McKernan K."/>
            <person name="Mendez-Lago M."/>
            <person name="Minx P."/>
            <person name="Mollenhauer M.U."/>
            <person name="Montooth K."/>
            <person name="Mount S.M."/>
            <person name="Mu X."/>
            <person name="Myers E."/>
            <person name="Negre B."/>
            <person name="Newfeld S."/>
            <person name="Nielsen R."/>
            <person name="Noor M.A."/>
            <person name="O'Grady P."/>
            <person name="Pachter L."/>
            <person name="Papaceit M."/>
            <person name="Parisi M.J."/>
            <person name="Parisi M."/>
            <person name="Parts L."/>
            <person name="Pedersen J.S."/>
            <person name="Pesole G."/>
            <person name="Phillippy A.M."/>
            <person name="Ponting C.P."/>
            <person name="Pop M."/>
            <person name="Porcelli D."/>
            <person name="Powell J.R."/>
            <person name="Prohaska S."/>
            <person name="Pruitt K."/>
            <person name="Puig M."/>
            <person name="Quesneville H."/>
            <person name="Ram K.R."/>
            <person name="Rand D."/>
            <person name="Rasmussen M.D."/>
            <person name="Reed L.K."/>
            <person name="Reenan R."/>
            <person name="Reily A."/>
            <person name="Remington K.A."/>
            <person name="Rieger T.T."/>
            <person name="Ritchie M.G."/>
            <person name="Robin C."/>
            <person name="Rogers Y.H."/>
            <person name="Rohde C."/>
            <person name="Rozas J."/>
            <person name="Rubenfield M.J."/>
            <person name="Ruiz A."/>
            <person name="Russo S."/>
            <person name="Salzberg S.L."/>
            <person name="Sanchez-Gracia A."/>
            <person name="Saranga D.J."/>
            <person name="Sato H."/>
            <person name="Schaeffer S.W."/>
            <person name="Schatz M.C."/>
            <person name="Schlenke T."/>
            <person name="Schwartz R."/>
            <person name="Segarra C."/>
            <person name="Singh R.S."/>
            <person name="Sirot L."/>
            <person name="Sirota M."/>
            <person name="Sisneros N.B."/>
            <person name="Smith C.D."/>
            <person name="Smith T.F."/>
            <person name="Spieth J."/>
            <person name="Stage D.E."/>
            <person name="Stark A."/>
            <person name="Stephan W."/>
            <person name="Strausberg R.L."/>
            <person name="Strempel S."/>
            <person name="Sturgill D."/>
            <person name="Sutton G."/>
            <person name="Sutton G.G."/>
            <person name="Tao W."/>
            <person name="Teichmann S."/>
            <person name="Tobari Y.N."/>
            <person name="Tomimura Y."/>
            <person name="Tsolas J.M."/>
            <person name="Valente V.L."/>
            <person name="Venter E."/>
            <person name="Venter J.C."/>
            <person name="Vicario S."/>
            <person name="Vieira F.G."/>
            <person name="Vilella A.J."/>
            <person name="Villasante A."/>
            <person name="Walenz B."/>
            <person name="Wang J."/>
            <person name="Wasserman M."/>
            <person name="Watts T."/>
            <person name="Wilson D."/>
            <person name="Wilson R.K."/>
            <person name="Wing R.A."/>
            <person name="Wolfner M.F."/>
            <person name="Wong A."/>
            <person name="Wong G.K."/>
            <person name="Wu C.I."/>
            <person name="Wu G."/>
            <person name="Yamamoto D."/>
            <person name="Yang H.P."/>
            <person name="Yang S.P."/>
            <person name="Yorke J.A."/>
            <person name="Yoshida K."/>
            <person name="Zdobnov E."/>
            <person name="Zhang P."/>
            <person name="Zhang Y."/>
            <person name="Zimin A.V."/>
            <person name="Baldwin J."/>
            <person name="Abdouelleil A."/>
            <person name="Abdulkadir J."/>
            <person name="Abebe A."/>
            <person name="Abera B."/>
            <person name="Abreu J."/>
            <person name="Acer S.C."/>
            <person name="Aftuck L."/>
            <person name="Alexander A."/>
            <person name="An P."/>
            <person name="Anderson E."/>
            <person name="Anderson S."/>
            <person name="Arachi H."/>
            <person name="Azer M."/>
            <person name="Bachantsang P."/>
            <person name="Barry A."/>
            <person name="Bayul T."/>
            <person name="Berlin A."/>
            <person name="Bessette D."/>
            <person name="Bloom T."/>
            <person name="Blye J."/>
            <person name="Boguslavskiy L."/>
            <person name="Bonnet C."/>
            <person name="Boukhgalter B."/>
            <person name="Bourzgui I."/>
            <person name="Brown A."/>
            <person name="Cahill P."/>
            <person name="Channer S."/>
            <person name="Cheshatsang Y."/>
            <person name="Chuda L."/>
            <person name="Citroen M."/>
            <person name="Collymore A."/>
            <person name="Cooke P."/>
            <person name="Costello M."/>
            <person name="D'Aco K."/>
            <person name="Daza R."/>
            <person name="De Haan G."/>
            <person name="DeGray S."/>
            <person name="DeMaso C."/>
            <person name="Dhargay N."/>
            <person name="Dooley K."/>
            <person name="Dooley E."/>
            <person name="Doricent M."/>
            <person name="Dorje P."/>
            <person name="Dorjee K."/>
            <person name="Dupes A."/>
            <person name="Elong R."/>
            <person name="Falk J."/>
            <person name="Farina A."/>
            <person name="Faro S."/>
            <person name="Ferguson D."/>
            <person name="Fisher S."/>
            <person name="Foley C.D."/>
            <person name="Franke A."/>
            <person name="Friedrich D."/>
            <person name="Gadbois L."/>
            <person name="Gearin G."/>
            <person name="Gearin C.R."/>
            <person name="Giannoukos G."/>
            <person name="Goode T."/>
            <person name="Graham J."/>
            <person name="Grandbois E."/>
            <person name="Grewal S."/>
            <person name="Gyaltsen K."/>
            <person name="Hafez N."/>
            <person name="Hagos B."/>
            <person name="Hall J."/>
            <person name="Henson C."/>
            <person name="Hollinger A."/>
            <person name="Honan T."/>
            <person name="Huard M.D."/>
            <person name="Hughes L."/>
            <person name="Hurhula B."/>
            <person name="Husby M.E."/>
            <person name="Kamat A."/>
            <person name="Kanga B."/>
            <person name="Kashin S."/>
            <person name="Khazanovich D."/>
            <person name="Kisner P."/>
            <person name="Lance K."/>
            <person name="Lara M."/>
            <person name="Lee W."/>
            <person name="Lennon N."/>
            <person name="Letendre F."/>
            <person name="LeVine R."/>
            <person name="Lipovsky A."/>
            <person name="Liu X."/>
            <person name="Liu J."/>
            <person name="Liu S."/>
            <person name="Lokyitsang T."/>
            <person name="Lokyitsang Y."/>
            <person name="Lubonja R."/>
            <person name="Lui A."/>
            <person name="MacDonald P."/>
            <person name="Magnisalis V."/>
            <person name="Maru K."/>
            <person name="Matthews C."/>
            <person name="McCusker W."/>
            <person name="McDonough S."/>
            <person name="Mehta T."/>
            <person name="Meldrim J."/>
            <person name="Meneus L."/>
            <person name="Mihai O."/>
            <person name="Mihalev A."/>
            <person name="Mihova T."/>
            <person name="Mittelman R."/>
            <person name="Mlenga V."/>
            <person name="Montmayeur A."/>
            <person name="Mulrain L."/>
            <person name="Navidi A."/>
            <person name="Naylor J."/>
            <person name="Negash T."/>
            <person name="Nguyen T."/>
            <person name="Nguyen N."/>
            <person name="Nicol R."/>
            <person name="Norbu C."/>
            <person name="Norbu N."/>
            <person name="Novod N."/>
            <person name="O'Neill B."/>
            <person name="Osman S."/>
            <person name="Markiewicz E."/>
            <person name="Oyono O.L."/>
            <person name="Patti C."/>
            <person name="Phunkhang P."/>
            <person name="Pierre F."/>
            <person name="Priest M."/>
            <person name="Raghuraman S."/>
            <person name="Rege F."/>
            <person name="Reyes R."/>
            <person name="Rise C."/>
            <person name="Rogov P."/>
            <person name="Ross K."/>
            <person name="Ryan E."/>
            <person name="Settipalli S."/>
            <person name="Shea T."/>
            <person name="Sherpa N."/>
            <person name="Shi L."/>
            <person name="Shih D."/>
            <person name="Sparrow T."/>
            <person name="Spaulding J."/>
            <person name="Stalker J."/>
            <person name="Stange-Thomann N."/>
            <person name="Stavropoulos S."/>
            <person name="Stone C."/>
            <person name="Strader C."/>
            <person name="Tesfaye S."/>
            <person name="Thomson T."/>
            <person name="Thoulutsang Y."/>
            <person name="Thoulutsang D."/>
            <person name="Topham K."/>
            <person name="Topping I."/>
            <person name="Tsamla T."/>
            <person name="Vassiliev H."/>
            <person name="Vo A."/>
            <person name="Wangchuk T."/>
            <person name="Wangdi T."/>
            <person name="Weiand M."/>
            <person name="Wilkinson J."/>
            <person name="Wilson A."/>
            <person name="Yadav S."/>
            <person name="Young G."/>
            <person name="Yu Q."/>
            <person name="Zembek L."/>
            <person name="Zhong D."/>
            <person name="Zimmer A."/>
            <person name="Zwirko Z."/>
            <person name="Jaffe D.B."/>
            <person name="Alvarez P."/>
            <person name="Brockman W."/>
            <person name="Butler J."/>
            <person name="Chin C."/>
            <person name="Gnerre S."/>
            <person name="Grabherr M."/>
            <person name="Kleber M."/>
            <person name="Mauceli E."/>
            <person name="MacCallum I."/>
        </authorList>
    </citation>
    <scope>NUCLEOTIDE SEQUENCE [LARGE SCALE GENOMIC DNA]</scope>
    <source>
        <strain evidence="3">MSH-3 / Tucson 14011-0111.49</strain>
    </source>
</reference>
<accession>B4G2D1</accession>
<proteinExistence type="predicted"/>
<dbReference type="AlphaFoldDB" id="B4G2D1"/>
<protein>
    <submittedName>
        <fullName evidence="2">GL23632</fullName>
    </submittedName>
</protein>
<dbReference type="Proteomes" id="UP000008744">
    <property type="component" value="Unassembled WGS sequence"/>
</dbReference>
<sequence>MGSFRRDKEEEDDGPTNAYQNLEKTSVLQETRTFNETPVNAPQMHSHSHQDPLPDQPGRDAGATRGHRLLLRDDQAVPVQGCGAASHGLFGHQGAELGGRKM</sequence>
<dbReference type="EMBL" id="CH479179">
    <property type="protein sequence ID" value="EDW23976.1"/>
    <property type="molecule type" value="Genomic_DNA"/>
</dbReference>